<keyword evidence="2" id="KW-1185">Reference proteome</keyword>
<accession>A0A2L2TEZ7</accession>
<evidence type="ECO:0000313" key="2">
    <source>
        <dbReference type="Proteomes" id="UP000245910"/>
    </source>
</evidence>
<organism evidence="1 2">
    <name type="scientific">Fusarium venenatum</name>
    <dbReference type="NCBI Taxonomy" id="56646"/>
    <lineage>
        <taxon>Eukaryota</taxon>
        <taxon>Fungi</taxon>
        <taxon>Dikarya</taxon>
        <taxon>Ascomycota</taxon>
        <taxon>Pezizomycotina</taxon>
        <taxon>Sordariomycetes</taxon>
        <taxon>Hypocreomycetidae</taxon>
        <taxon>Hypocreales</taxon>
        <taxon>Nectriaceae</taxon>
        <taxon>Fusarium</taxon>
    </lineage>
</organism>
<name>A0A2L2TEZ7_9HYPO</name>
<protein>
    <submittedName>
        <fullName evidence="1">Uncharacterized protein</fullName>
    </submittedName>
</protein>
<proteinExistence type="predicted"/>
<dbReference type="AlphaFoldDB" id="A0A2L2TEZ7"/>
<evidence type="ECO:0000313" key="1">
    <source>
        <dbReference type="EMBL" id="CEI68539.1"/>
    </source>
</evidence>
<sequence length="158" mass="18180">MFYRSNRFAINHDITGISSKASGPEIRPFCETNQTCILPMVSGPFAVTIINENGDELTTCLQVTSPEQRFSNHCLNETWRHQALKAELQPNPTCICRHKDWPRKRPYSKFYDPKESALREKIWCPLHDYLNQEDAGSVEYLAWANLVSIADQVAHLQQ</sequence>
<dbReference type="EMBL" id="LN649231">
    <property type="protein sequence ID" value="CEI68539.1"/>
    <property type="molecule type" value="Genomic_DNA"/>
</dbReference>
<reference evidence="2" key="1">
    <citation type="submission" date="2014-10" db="EMBL/GenBank/DDBJ databases">
        <authorList>
            <person name="King R."/>
        </authorList>
    </citation>
    <scope>NUCLEOTIDE SEQUENCE [LARGE SCALE GENOMIC DNA]</scope>
    <source>
        <strain evidence="2">A3/5</strain>
    </source>
</reference>
<dbReference type="Proteomes" id="UP000245910">
    <property type="component" value="Chromosome III"/>
</dbReference>